<dbReference type="EnsemblMetazoa" id="HelroT103696">
    <property type="protein sequence ID" value="HelroP103696"/>
    <property type="gene ID" value="HelroG103696"/>
</dbReference>
<dbReference type="CTD" id="20194620"/>
<protein>
    <recommendedName>
        <fullName evidence="2">non-specific serine/threonine protein kinase</fullName>
        <ecNumber evidence="2">2.7.11.1</ecNumber>
    </recommendedName>
</protein>
<dbReference type="Proteomes" id="UP000015101">
    <property type="component" value="Unassembled WGS sequence"/>
</dbReference>
<dbReference type="InParanoid" id="T1EDG8"/>
<evidence type="ECO:0000256" key="6">
    <source>
        <dbReference type="ARBA" id="ARBA00022741"/>
    </source>
</evidence>
<keyword evidence="12" id="KW-0175">Coiled coil</keyword>
<dbReference type="GO" id="GO:0051301">
    <property type="term" value="P:cell division"/>
    <property type="evidence" value="ECO:0007669"/>
    <property type="project" value="UniProtKB-KW"/>
</dbReference>
<dbReference type="OrthoDB" id="248923at2759"/>
<dbReference type="GO" id="GO:0005813">
    <property type="term" value="C:centrosome"/>
    <property type="evidence" value="ECO:0000318"/>
    <property type="project" value="GO_Central"/>
</dbReference>
<dbReference type="GO" id="GO:0005634">
    <property type="term" value="C:nucleus"/>
    <property type="evidence" value="ECO:0000318"/>
    <property type="project" value="GO_Central"/>
</dbReference>
<dbReference type="Gene3D" id="1.10.510.10">
    <property type="entry name" value="Transferase(Phosphotransferase) domain 1"/>
    <property type="match status" value="1"/>
</dbReference>
<dbReference type="AlphaFoldDB" id="T1EDG8"/>
<comment type="catalytic activity">
    <reaction evidence="11">
        <text>L-seryl-[protein] + ATP = O-phospho-L-seryl-[protein] + ADP + H(+)</text>
        <dbReference type="Rhea" id="RHEA:17989"/>
        <dbReference type="Rhea" id="RHEA-COMP:9863"/>
        <dbReference type="Rhea" id="RHEA-COMP:11604"/>
        <dbReference type="ChEBI" id="CHEBI:15378"/>
        <dbReference type="ChEBI" id="CHEBI:29999"/>
        <dbReference type="ChEBI" id="CHEBI:30616"/>
        <dbReference type="ChEBI" id="CHEBI:83421"/>
        <dbReference type="ChEBI" id="CHEBI:456216"/>
        <dbReference type="EC" id="2.7.11.1"/>
    </reaction>
</comment>
<evidence type="ECO:0000256" key="2">
    <source>
        <dbReference type="ARBA" id="ARBA00012513"/>
    </source>
</evidence>
<dbReference type="GO" id="GO:0000278">
    <property type="term" value="P:mitotic cell cycle"/>
    <property type="evidence" value="ECO:0007669"/>
    <property type="project" value="UniProtKB-ARBA"/>
</dbReference>
<dbReference type="PANTHER" id="PTHR44899">
    <property type="entry name" value="CAMK FAMILY PROTEIN KINASE"/>
    <property type="match status" value="1"/>
</dbReference>
<dbReference type="OMA" id="LALHRCH"/>
<reference evidence="16" key="1">
    <citation type="submission" date="2012-12" db="EMBL/GenBank/DDBJ databases">
        <authorList>
            <person name="Hellsten U."/>
            <person name="Grimwood J."/>
            <person name="Chapman J.A."/>
            <person name="Shapiro H."/>
            <person name="Aerts A."/>
            <person name="Otillar R.P."/>
            <person name="Terry A.Y."/>
            <person name="Boore J.L."/>
            <person name="Simakov O."/>
            <person name="Marletaz F."/>
            <person name="Cho S.-J."/>
            <person name="Edsinger-Gonzales E."/>
            <person name="Havlak P."/>
            <person name="Kuo D.-H."/>
            <person name="Larsson T."/>
            <person name="Lv J."/>
            <person name="Arendt D."/>
            <person name="Savage R."/>
            <person name="Osoegawa K."/>
            <person name="de Jong P."/>
            <person name="Lindberg D.R."/>
            <person name="Seaver E.C."/>
            <person name="Weisblat D.A."/>
            <person name="Putnam N.H."/>
            <person name="Grigoriev I.V."/>
            <person name="Rokhsar D.S."/>
        </authorList>
    </citation>
    <scope>NUCLEOTIDE SEQUENCE</scope>
</reference>
<dbReference type="InterPro" id="IPR051131">
    <property type="entry name" value="NEK_Ser/Thr_kinase_NIMA"/>
</dbReference>
<dbReference type="STRING" id="6412.T1EDG8"/>
<dbReference type="Pfam" id="PF00069">
    <property type="entry name" value="Pkinase"/>
    <property type="match status" value="1"/>
</dbReference>
<comment type="similarity">
    <text evidence="1">Belongs to the protein kinase superfamily. NEK Ser/Thr protein kinase family. NIMA subfamily.</text>
</comment>
<dbReference type="Gene3D" id="3.30.200.20">
    <property type="entry name" value="Phosphorylase Kinase, domain 1"/>
    <property type="match status" value="2"/>
</dbReference>
<dbReference type="GO" id="GO:0005524">
    <property type="term" value="F:ATP binding"/>
    <property type="evidence" value="ECO:0007669"/>
    <property type="project" value="UniProtKB-KW"/>
</dbReference>
<dbReference type="GO" id="GO:0004674">
    <property type="term" value="F:protein serine/threonine kinase activity"/>
    <property type="evidence" value="ECO:0000318"/>
    <property type="project" value="GO_Central"/>
</dbReference>
<comment type="catalytic activity">
    <reaction evidence="10">
        <text>L-threonyl-[protein] + ATP = O-phospho-L-threonyl-[protein] + ADP + H(+)</text>
        <dbReference type="Rhea" id="RHEA:46608"/>
        <dbReference type="Rhea" id="RHEA-COMP:11060"/>
        <dbReference type="Rhea" id="RHEA-COMP:11605"/>
        <dbReference type="ChEBI" id="CHEBI:15378"/>
        <dbReference type="ChEBI" id="CHEBI:30013"/>
        <dbReference type="ChEBI" id="CHEBI:30616"/>
        <dbReference type="ChEBI" id="CHEBI:61977"/>
        <dbReference type="ChEBI" id="CHEBI:456216"/>
        <dbReference type="EC" id="2.7.11.1"/>
    </reaction>
</comment>
<dbReference type="InterPro" id="IPR011009">
    <property type="entry name" value="Kinase-like_dom_sf"/>
</dbReference>
<sequence>MAKIQPKTAISVNDFEVLGVIGSGSYGTVKKVMRLKDKKIFVWKELDYSSASESDKQMLVSEVNLLRELKHENIVKYVDRIIDRKKSILFLIMEYCEGGDLASYIAKVKKEGSTVEEQFIWKVCYQLTQAIKECHSRSKYGRSVLHRDLKPANIFLDSQLNVKLGDFGLARVLKHETSFAKTCVGTPLYMSPEQMSGMEYNEKSDMWALGCLLYELCSLRPPFVANNQIELAAKICMGKFDRISKNYSIKLYSLICSLLDVDVEKRPSIEVLLQNSALLNYHASNENNKMQQHQQQQNELDNMREEIAQLKNDLLVKKLELKKREKDIEVKEKEIEKRLTDIEAEKRI</sequence>
<keyword evidence="5" id="KW-0808">Transferase</keyword>
<dbReference type="KEGG" id="hro:HELRODRAFT_103696"/>
<proteinExistence type="inferred from homology"/>
<dbReference type="EMBL" id="KB097640">
    <property type="protein sequence ID" value="ESN92492.1"/>
    <property type="molecule type" value="Genomic_DNA"/>
</dbReference>
<dbReference type="SMART" id="SM00220">
    <property type="entry name" value="S_TKc"/>
    <property type="match status" value="1"/>
</dbReference>
<dbReference type="GO" id="GO:0005737">
    <property type="term" value="C:cytoplasm"/>
    <property type="evidence" value="ECO:0000318"/>
    <property type="project" value="GO_Central"/>
</dbReference>
<evidence type="ECO:0000313" key="14">
    <source>
        <dbReference type="EMBL" id="ESN92492.1"/>
    </source>
</evidence>
<evidence type="ECO:0000256" key="8">
    <source>
        <dbReference type="ARBA" id="ARBA00022840"/>
    </source>
</evidence>
<dbReference type="FunFam" id="1.10.510.10:FF:000356">
    <property type="entry name" value="Serine/threonine-protein kinase Nek2"/>
    <property type="match status" value="1"/>
</dbReference>
<feature type="domain" description="Protein kinase" evidence="13">
    <location>
        <begin position="15"/>
        <end position="278"/>
    </location>
</feature>
<evidence type="ECO:0000313" key="16">
    <source>
        <dbReference type="Proteomes" id="UP000015101"/>
    </source>
</evidence>
<evidence type="ECO:0000256" key="5">
    <source>
        <dbReference type="ARBA" id="ARBA00022679"/>
    </source>
</evidence>
<accession>T1EDG8</accession>
<evidence type="ECO:0000256" key="7">
    <source>
        <dbReference type="ARBA" id="ARBA00022777"/>
    </source>
</evidence>
<evidence type="ECO:0000256" key="10">
    <source>
        <dbReference type="ARBA" id="ARBA00047899"/>
    </source>
</evidence>
<dbReference type="eggNOG" id="KOG1826">
    <property type="taxonomic scope" value="Eukaryota"/>
</dbReference>
<evidence type="ECO:0000256" key="1">
    <source>
        <dbReference type="ARBA" id="ARBA00010886"/>
    </source>
</evidence>
<evidence type="ECO:0000259" key="13">
    <source>
        <dbReference type="PROSITE" id="PS50011"/>
    </source>
</evidence>
<keyword evidence="8" id="KW-0067">ATP-binding</keyword>
<dbReference type="PROSITE" id="PS00108">
    <property type="entry name" value="PROTEIN_KINASE_ST"/>
    <property type="match status" value="1"/>
</dbReference>
<dbReference type="SUPFAM" id="SSF56112">
    <property type="entry name" value="Protein kinase-like (PK-like)"/>
    <property type="match status" value="1"/>
</dbReference>
<keyword evidence="6" id="KW-0547">Nucleotide-binding</keyword>
<evidence type="ECO:0000256" key="4">
    <source>
        <dbReference type="ARBA" id="ARBA00022618"/>
    </source>
</evidence>
<reference evidence="15" key="3">
    <citation type="submission" date="2015-06" db="UniProtKB">
        <authorList>
            <consortium name="EnsemblMetazoa"/>
        </authorList>
    </citation>
    <scope>IDENTIFICATION</scope>
</reference>
<feature type="coiled-coil region" evidence="12">
    <location>
        <begin position="283"/>
        <end position="345"/>
    </location>
</feature>
<keyword evidence="4" id="KW-0132">Cell division</keyword>
<dbReference type="CDD" id="cd08217">
    <property type="entry name" value="STKc_Nek2"/>
    <property type="match status" value="1"/>
</dbReference>
<organism evidence="15 16">
    <name type="scientific">Helobdella robusta</name>
    <name type="common">Californian leech</name>
    <dbReference type="NCBI Taxonomy" id="6412"/>
    <lineage>
        <taxon>Eukaryota</taxon>
        <taxon>Metazoa</taxon>
        <taxon>Spiralia</taxon>
        <taxon>Lophotrochozoa</taxon>
        <taxon>Annelida</taxon>
        <taxon>Clitellata</taxon>
        <taxon>Hirudinea</taxon>
        <taxon>Rhynchobdellida</taxon>
        <taxon>Glossiphoniidae</taxon>
        <taxon>Helobdella</taxon>
    </lineage>
</organism>
<dbReference type="InterPro" id="IPR000719">
    <property type="entry name" value="Prot_kinase_dom"/>
</dbReference>
<dbReference type="GeneID" id="20194620"/>
<dbReference type="EC" id="2.7.11.1" evidence="2"/>
<dbReference type="InterPro" id="IPR008271">
    <property type="entry name" value="Ser/Thr_kinase_AS"/>
</dbReference>
<evidence type="ECO:0000256" key="3">
    <source>
        <dbReference type="ARBA" id="ARBA00022527"/>
    </source>
</evidence>
<evidence type="ECO:0000256" key="11">
    <source>
        <dbReference type="ARBA" id="ARBA00048679"/>
    </source>
</evidence>
<evidence type="ECO:0000313" key="15">
    <source>
        <dbReference type="EnsemblMetazoa" id="HelroP103696"/>
    </source>
</evidence>
<keyword evidence="7" id="KW-0418">Kinase</keyword>
<gene>
    <name evidence="15" type="primary">20194620</name>
    <name evidence="14" type="ORF">HELRODRAFT_103696</name>
</gene>
<evidence type="ECO:0000256" key="9">
    <source>
        <dbReference type="ARBA" id="ARBA00023306"/>
    </source>
</evidence>
<keyword evidence="16" id="KW-1185">Reference proteome</keyword>
<keyword evidence="9" id="KW-0131">Cell cycle</keyword>
<evidence type="ECO:0000256" key="12">
    <source>
        <dbReference type="SAM" id="Coils"/>
    </source>
</evidence>
<dbReference type="PROSITE" id="PS50011">
    <property type="entry name" value="PROTEIN_KINASE_DOM"/>
    <property type="match status" value="1"/>
</dbReference>
<dbReference type="HOGENOM" id="CLU_000288_63_23_1"/>
<reference evidence="14 16" key="2">
    <citation type="journal article" date="2013" name="Nature">
        <title>Insights into bilaterian evolution from three spiralian genomes.</title>
        <authorList>
            <person name="Simakov O."/>
            <person name="Marletaz F."/>
            <person name="Cho S.J."/>
            <person name="Edsinger-Gonzales E."/>
            <person name="Havlak P."/>
            <person name="Hellsten U."/>
            <person name="Kuo D.H."/>
            <person name="Larsson T."/>
            <person name="Lv J."/>
            <person name="Arendt D."/>
            <person name="Savage R."/>
            <person name="Osoegawa K."/>
            <person name="de Jong P."/>
            <person name="Grimwood J."/>
            <person name="Chapman J.A."/>
            <person name="Shapiro H."/>
            <person name="Aerts A."/>
            <person name="Otillar R.P."/>
            <person name="Terry A.Y."/>
            <person name="Boore J.L."/>
            <person name="Grigoriev I.V."/>
            <person name="Lindberg D.R."/>
            <person name="Seaver E.C."/>
            <person name="Weisblat D.A."/>
            <person name="Putnam N.H."/>
            <person name="Rokhsar D.S."/>
        </authorList>
    </citation>
    <scope>NUCLEOTIDE SEQUENCE</scope>
</reference>
<name>T1EDG8_HELRO</name>
<dbReference type="GO" id="GO:0007059">
    <property type="term" value="P:chromosome segregation"/>
    <property type="evidence" value="ECO:0000318"/>
    <property type="project" value="GO_Central"/>
</dbReference>
<dbReference type="EMBL" id="AMQM01007557">
    <property type="status" value="NOT_ANNOTATED_CDS"/>
    <property type="molecule type" value="Genomic_DNA"/>
</dbReference>
<dbReference type="PANTHER" id="PTHR44899:SF10">
    <property type="entry name" value="NIMA-RELATED KINASE 2"/>
    <property type="match status" value="1"/>
</dbReference>
<dbReference type="RefSeq" id="XP_009029424.1">
    <property type="nucleotide sequence ID" value="XM_009031176.1"/>
</dbReference>
<dbReference type="FunFam" id="3.30.200.20:FF:000151">
    <property type="entry name" value="G2-specific protein kinase nimA"/>
    <property type="match status" value="1"/>
</dbReference>
<keyword evidence="3" id="KW-0723">Serine/threonine-protein kinase</keyword>